<dbReference type="AlphaFoldDB" id="A0A6N8FRK8"/>
<accession>A0A6N8FRK8</accession>
<dbReference type="Proteomes" id="UP000441797">
    <property type="component" value="Unassembled WGS sequence"/>
</dbReference>
<evidence type="ECO:0000313" key="2">
    <source>
        <dbReference type="Proteomes" id="UP000441797"/>
    </source>
</evidence>
<organism evidence="1 2">
    <name type="scientific">Gloeocapsopsis dulcis AAB1 = 1H9</name>
    <dbReference type="NCBI Taxonomy" id="1433147"/>
    <lineage>
        <taxon>Bacteria</taxon>
        <taxon>Bacillati</taxon>
        <taxon>Cyanobacteriota</taxon>
        <taxon>Cyanophyceae</taxon>
        <taxon>Oscillatoriophycideae</taxon>
        <taxon>Chroococcales</taxon>
        <taxon>Chroococcaceae</taxon>
        <taxon>Gloeocapsopsis</taxon>
        <taxon>Gloeocapsopsis dulcis</taxon>
    </lineage>
</organism>
<proteinExistence type="predicted"/>
<name>A0A6N8FRK8_9CHRO</name>
<protein>
    <recommendedName>
        <fullName evidence="3">Beta-propeller repeat protein</fullName>
    </recommendedName>
</protein>
<gene>
    <name evidence="1" type="ORF">BWI75_01000</name>
</gene>
<evidence type="ECO:0000313" key="1">
    <source>
        <dbReference type="EMBL" id="MUL34975.1"/>
    </source>
</evidence>
<dbReference type="OrthoDB" id="421986at2"/>
<dbReference type="RefSeq" id="WP_105218402.1">
    <property type="nucleotide sequence ID" value="NZ_CAWNSU010000115.1"/>
</dbReference>
<keyword evidence="2" id="KW-1185">Reference proteome</keyword>
<sequence>MALDKFGNVYVTGTSFGASTNRDYATVKYDTNGKQLWVRRYNGPVNGDDDRVNLAIRFGNVYVTGSSVGSGTKEDYATIKYSR</sequence>
<comment type="caution">
    <text evidence="1">The sequence shown here is derived from an EMBL/GenBank/DDBJ whole genome shotgun (WGS) entry which is preliminary data.</text>
</comment>
<reference evidence="1 2" key="1">
    <citation type="journal article" date="2019" name="Front. Microbiol.">
        <title>Genomic Features for Desiccation Tolerance and Sugar Biosynthesis in the Extremophile Gloeocapsopsis sp. UTEX B3054.</title>
        <authorList>
            <person name="Urrejola C."/>
            <person name="Alcorta J."/>
            <person name="Salas L."/>
            <person name="Vasquez M."/>
            <person name="Polz M.F."/>
            <person name="Vicuna R."/>
            <person name="Diez B."/>
        </authorList>
    </citation>
    <scope>NUCLEOTIDE SEQUENCE [LARGE SCALE GENOMIC DNA]</scope>
    <source>
        <strain evidence="1 2">1H9</strain>
    </source>
</reference>
<dbReference type="EMBL" id="NAPY01000001">
    <property type="protein sequence ID" value="MUL34975.1"/>
    <property type="molecule type" value="Genomic_DNA"/>
</dbReference>
<evidence type="ECO:0008006" key="3">
    <source>
        <dbReference type="Google" id="ProtNLM"/>
    </source>
</evidence>